<reference evidence="3" key="1">
    <citation type="journal article" date="2019" name="Int. J. Syst. Evol. Microbiol.">
        <title>The Global Catalogue of Microorganisms (GCM) 10K type strain sequencing project: providing services to taxonomists for standard genome sequencing and annotation.</title>
        <authorList>
            <consortium name="The Broad Institute Genomics Platform"/>
            <consortium name="The Broad Institute Genome Sequencing Center for Infectious Disease"/>
            <person name="Wu L."/>
            <person name="Ma J."/>
        </authorList>
    </citation>
    <scope>NUCLEOTIDE SEQUENCE [LARGE SCALE GENOMIC DNA]</scope>
    <source>
        <strain evidence="3">CCM 8653</strain>
    </source>
</reference>
<dbReference type="Proteomes" id="UP000632535">
    <property type="component" value="Unassembled WGS sequence"/>
</dbReference>
<proteinExistence type="predicted"/>
<dbReference type="Pfam" id="PF12697">
    <property type="entry name" value="Abhydrolase_6"/>
    <property type="match status" value="1"/>
</dbReference>
<gene>
    <name evidence="2" type="ORF">GCM10007368_10190</name>
</gene>
<keyword evidence="3" id="KW-1185">Reference proteome</keyword>
<dbReference type="Gene3D" id="3.40.50.1820">
    <property type="entry name" value="alpha/beta hydrolase"/>
    <property type="match status" value="1"/>
</dbReference>
<keyword evidence="2" id="KW-0378">Hydrolase</keyword>
<dbReference type="SUPFAM" id="SSF53474">
    <property type="entry name" value="alpha/beta-Hydrolases"/>
    <property type="match status" value="1"/>
</dbReference>
<comment type="caution">
    <text evidence="2">The sequence shown here is derived from an EMBL/GenBank/DDBJ whole genome shotgun (WGS) entry which is preliminary data.</text>
</comment>
<dbReference type="EMBL" id="BMDG01000003">
    <property type="protein sequence ID" value="GGI06243.1"/>
    <property type="molecule type" value="Genomic_DNA"/>
</dbReference>
<evidence type="ECO:0000313" key="2">
    <source>
        <dbReference type="EMBL" id="GGI06243.1"/>
    </source>
</evidence>
<dbReference type="InterPro" id="IPR029058">
    <property type="entry name" value="AB_hydrolase_fold"/>
</dbReference>
<dbReference type="RefSeq" id="WP_188522588.1">
    <property type="nucleotide sequence ID" value="NZ_BMDG01000003.1"/>
</dbReference>
<sequence length="226" mass="23525">MTDAARTVLFLHGLGAGPESWDAQVRSLGGGLTGLAPRIAGIDGAARAPFTFDAAADALVAELDARGLDRVHVCGLSLGAMTATQLALDHPGRVASLVLSGSQVRPNRMLMGVQRVVVRSLPRRVAAGMGMTKPDWLAVLRSVADVDVVDRLGEIAVPTLVLCGSRDAANLPAARLLAAQVAGAELQVVPGAGHPWNVQQPELFSTTIGEFYRRIGAGDDDGRARP</sequence>
<dbReference type="InterPro" id="IPR000073">
    <property type="entry name" value="AB_hydrolase_1"/>
</dbReference>
<evidence type="ECO:0000259" key="1">
    <source>
        <dbReference type="Pfam" id="PF12697"/>
    </source>
</evidence>
<name>A0ABQ2B573_9MICO</name>
<evidence type="ECO:0000313" key="3">
    <source>
        <dbReference type="Proteomes" id="UP000632535"/>
    </source>
</evidence>
<protein>
    <submittedName>
        <fullName evidence="2">Hydrolase</fullName>
    </submittedName>
</protein>
<dbReference type="GO" id="GO:0016787">
    <property type="term" value="F:hydrolase activity"/>
    <property type="evidence" value="ECO:0007669"/>
    <property type="project" value="UniProtKB-KW"/>
</dbReference>
<dbReference type="PANTHER" id="PTHR43798">
    <property type="entry name" value="MONOACYLGLYCEROL LIPASE"/>
    <property type="match status" value="1"/>
</dbReference>
<feature type="domain" description="AB hydrolase-1" evidence="1">
    <location>
        <begin position="8"/>
        <end position="204"/>
    </location>
</feature>
<dbReference type="PANTHER" id="PTHR43798:SF5">
    <property type="entry name" value="MONOACYLGLYCEROL LIPASE ABHD6"/>
    <property type="match status" value="1"/>
</dbReference>
<accession>A0ABQ2B573</accession>
<organism evidence="2 3">
    <name type="scientific">Isoptericola cucumis</name>
    <dbReference type="NCBI Taxonomy" id="1776856"/>
    <lineage>
        <taxon>Bacteria</taxon>
        <taxon>Bacillati</taxon>
        <taxon>Actinomycetota</taxon>
        <taxon>Actinomycetes</taxon>
        <taxon>Micrococcales</taxon>
        <taxon>Promicromonosporaceae</taxon>
        <taxon>Isoptericola</taxon>
    </lineage>
</organism>
<dbReference type="InterPro" id="IPR050266">
    <property type="entry name" value="AB_hydrolase_sf"/>
</dbReference>